<proteinExistence type="inferred from homology"/>
<keyword evidence="2" id="KW-0689">Ribosomal protein</keyword>
<dbReference type="GO" id="GO:1990904">
    <property type="term" value="C:ribonucleoprotein complex"/>
    <property type="evidence" value="ECO:0007669"/>
    <property type="project" value="UniProtKB-KW"/>
</dbReference>
<feature type="compositionally biased region" description="Acidic residues" evidence="4">
    <location>
        <begin position="111"/>
        <end position="122"/>
    </location>
</feature>
<accession>A0A7R9HYS8</accession>
<evidence type="ECO:0000313" key="5">
    <source>
        <dbReference type="EMBL" id="CAD7438970.1"/>
    </source>
</evidence>
<evidence type="ECO:0000256" key="1">
    <source>
        <dbReference type="ARBA" id="ARBA00010531"/>
    </source>
</evidence>
<feature type="region of interest" description="Disordered" evidence="4">
    <location>
        <begin position="108"/>
        <end position="132"/>
    </location>
</feature>
<dbReference type="PANTHER" id="PTHR36427">
    <property type="entry name" value="54S RIBOSOMAL PROTEIN L1, MITOCHONDRIAL"/>
    <property type="match status" value="1"/>
</dbReference>
<organism evidence="5">
    <name type="scientific">Timema bartmani</name>
    <dbReference type="NCBI Taxonomy" id="61472"/>
    <lineage>
        <taxon>Eukaryota</taxon>
        <taxon>Metazoa</taxon>
        <taxon>Ecdysozoa</taxon>
        <taxon>Arthropoda</taxon>
        <taxon>Hexapoda</taxon>
        <taxon>Insecta</taxon>
        <taxon>Pterygota</taxon>
        <taxon>Neoptera</taxon>
        <taxon>Polyneoptera</taxon>
        <taxon>Phasmatodea</taxon>
        <taxon>Timematodea</taxon>
        <taxon>Timematoidea</taxon>
        <taxon>Timematidae</taxon>
        <taxon>Timema</taxon>
    </lineage>
</organism>
<dbReference type="Gene3D" id="3.40.50.790">
    <property type="match status" value="1"/>
</dbReference>
<dbReference type="EMBL" id="OD564568">
    <property type="protein sequence ID" value="CAD7438970.1"/>
    <property type="molecule type" value="Genomic_DNA"/>
</dbReference>
<keyword evidence="3" id="KW-0687">Ribonucleoprotein</keyword>
<dbReference type="Gene3D" id="3.30.190.20">
    <property type="match status" value="1"/>
</dbReference>
<protein>
    <submittedName>
        <fullName evidence="5">Uncharacterized protein</fullName>
    </submittedName>
</protein>
<dbReference type="AlphaFoldDB" id="A0A7R9HYS8"/>
<dbReference type="InterPro" id="IPR023674">
    <property type="entry name" value="Ribosomal_uL1-like"/>
</dbReference>
<evidence type="ECO:0000256" key="2">
    <source>
        <dbReference type="ARBA" id="ARBA00022980"/>
    </source>
</evidence>
<dbReference type="InterPro" id="IPR016095">
    <property type="entry name" value="Ribosomal_uL1_3-a/b-sand"/>
</dbReference>
<comment type="similarity">
    <text evidence="1">Belongs to the universal ribosomal protein uL1 family.</text>
</comment>
<feature type="compositionally biased region" description="Basic and acidic residues" evidence="4">
    <location>
        <begin position="123"/>
        <end position="132"/>
    </location>
</feature>
<reference evidence="5" key="1">
    <citation type="submission" date="2020-11" db="EMBL/GenBank/DDBJ databases">
        <authorList>
            <person name="Tran Van P."/>
        </authorList>
    </citation>
    <scope>NUCLEOTIDE SEQUENCE</scope>
</reference>
<name>A0A7R9HYS8_9NEOP</name>
<dbReference type="SUPFAM" id="SSF56808">
    <property type="entry name" value="Ribosomal protein L1"/>
    <property type="match status" value="1"/>
</dbReference>
<dbReference type="PANTHER" id="PTHR36427:SF3">
    <property type="entry name" value="LARGE RIBOSOMAL SUBUNIT PROTEIN UL1M"/>
    <property type="match status" value="1"/>
</dbReference>
<evidence type="ECO:0000256" key="4">
    <source>
        <dbReference type="SAM" id="MobiDB-lite"/>
    </source>
</evidence>
<gene>
    <name evidence="5" type="ORF">TBIB3V08_LOCUS1551</name>
</gene>
<evidence type="ECO:0000256" key="3">
    <source>
        <dbReference type="ARBA" id="ARBA00023274"/>
    </source>
</evidence>
<dbReference type="GO" id="GO:0005840">
    <property type="term" value="C:ribosome"/>
    <property type="evidence" value="ECO:0007669"/>
    <property type="project" value="UniProtKB-KW"/>
</dbReference>
<sequence>MIKSTPEALQGNLGTDLATMVSKFRYGVQYTSSKDEHEEDFGWIEVAVGKLNMEASQLEANFVAIIQDVLSMAPKREAPFVTRCLAVCPPSVETLKLDIEPYIVGLKSQEGSEEVGDEDEGTDEVHRVAASS</sequence>